<dbReference type="AlphaFoldDB" id="S7W9H7"/>
<dbReference type="InParanoid" id="S7W9H7"/>
<dbReference type="VEuPathDB" id="MicrosporidiaDB:SLOPH_761"/>
<comment type="caution">
    <text evidence="1">The sequence shown here is derived from an EMBL/GenBank/DDBJ whole genome shotgun (WGS) entry which is preliminary data.</text>
</comment>
<proteinExistence type="predicted"/>
<sequence length="310" mass="37278">MELLYFLFRITVLLFIFIIKLKEKTNYVAKNIIRFNYQIMIIMNGYFIEASEYSVRNWSNEFSPVISQTYSYDIAKDEVLLRNLKPIISYINLMKKKKFTFFICKCNSNFNPDWSNFPPIKDVEKKRNNQKRLDYSLRFHPNSTSAFLTFFQTLGISTCFGNPMQTQKEKIYKFYPPLESLGKVYYPIKQGNKIIYDIDKIIANSLFVFCYQISDGILIYDIPRLKIGLSWKRRFLPKKIDLSEIFKKENKKIYYKFGGLINDNNNEYDGFCMNWITTKTFESLITRKHNKHYRLTKNELREIYFEEHKN</sequence>
<organism evidence="1 2">
    <name type="scientific">Spraguea lophii (strain 42_110)</name>
    <name type="common">Microsporidian parasite</name>
    <dbReference type="NCBI Taxonomy" id="1358809"/>
    <lineage>
        <taxon>Eukaryota</taxon>
        <taxon>Fungi</taxon>
        <taxon>Fungi incertae sedis</taxon>
        <taxon>Microsporidia</taxon>
        <taxon>Spragueidae</taxon>
        <taxon>Spraguea</taxon>
    </lineage>
</organism>
<keyword evidence="2" id="KW-1185">Reference proteome</keyword>
<name>S7W9H7_SPRLO</name>
<dbReference type="EMBL" id="ATCN01000213">
    <property type="protein sequence ID" value="EPR79526.1"/>
    <property type="molecule type" value="Genomic_DNA"/>
</dbReference>
<dbReference type="HOGENOM" id="CLU_897638_0_0_1"/>
<protein>
    <submittedName>
        <fullName evidence="1">Uncharacterized protein</fullName>
    </submittedName>
</protein>
<dbReference type="Proteomes" id="UP000014978">
    <property type="component" value="Unassembled WGS sequence"/>
</dbReference>
<accession>S7W9H7</accession>
<evidence type="ECO:0000313" key="1">
    <source>
        <dbReference type="EMBL" id="EPR79526.1"/>
    </source>
</evidence>
<reference evidence="2" key="1">
    <citation type="journal article" date="2013" name="PLoS Genet.">
        <title>The genome of Spraguea lophii and the basis of host-microsporidian interactions.</title>
        <authorList>
            <person name="Campbell S.E."/>
            <person name="Williams T.A."/>
            <person name="Yousuf A."/>
            <person name="Soanes D.M."/>
            <person name="Paszkiewicz K.H."/>
            <person name="Williams B.A.P."/>
        </authorList>
    </citation>
    <scope>NUCLEOTIDE SEQUENCE [LARGE SCALE GENOMIC DNA]</scope>
    <source>
        <strain evidence="2">42_110</strain>
    </source>
</reference>
<gene>
    <name evidence="1" type="ORF">SLOPH_761</name>
</gene>
<evidence type="ECO:0000313" key="2">
    <source>
        <dbReference type="Proteomes" id="UP000014978"/>
    </source>
</evidence>